<comment type="similarity">
    <text evidence="7">Belongs to the DNA polymerase HolA subunit family.</text>
</comment>
<dbReference type="Proteomes" id="UP000199400">
    <property type="component" value="Unassembled WGS sequence"/>
</dbReference>
<evidence type="ECO:0000256" key="5">
    <source>
        <dbReference type="ARBA" id="ARBA00022705"/>
    </source>
</evidence>
<evidence type="ECO:0000256" key="6">
    <source>
        <dbReference type="ARBA" id="ARBA00022932"/>
    </source>
</evidence>
<dbReference type="GO" id="GO:0006261">
    <property type="term" value="P:DNA-templated DNA replication"/>
    <property type="evidence" value="ECO:0007669"/>
    <property type="project" value="TreeGrafter"/>
</dbReference>
<evidence type="ECO:0000256" key="8">
    <source>
        <dbReference type="ARBA" id="ARBA00049244"/>
    </source>
</evidence>
<gene>
    <name evidence="11" type="ORF">SAMN02745121_07123</name>
</gene>
<comment type="catalytic activity">
    <reaction evidence="8">
        <text>DNA(n) + a 2'-deoxyribonucleoside 5'-triphosphate = DNA(n+1) + diphosphate</text>
        <dbReference type="Rhea" id="RHEA:22508"/>
        <dbReference type="Rhea" id="RHEA-COMP:17339"/>
        <dbReference type="Rhea" id="RHEA-COMP:17340"/>
        <dbReference type="ChEBI" id="CHEBI:33019"/>
        <dbReference type="ChEBI" id="CHEBI:61560"/>
        <dbReference type="ChEBI" id="CHEBI:173112"/>
        <dbReference type="EC" id="2.7.7.7"/>
    </reaction>
</comment>
<keyword evidence="12" id="KW-1185">Reference proteome</keyword>
<dbReference type="InterPro" id="IPR048466">
    <property type="entry name" value="DNA_pol3_delta-like_C"/>
</dbReference>
<name>A0A1I2GAK4_9BACT</name>
<dbReference type="Gene3D" id="3.40.50.300">
    <property type="entry name" value="P-loop containing nucleotide triphosphate hydrolases"/>
    <property type="match status" value="1"/>
</dbReference>
<dbReference type="RefSeq" id="WP_096325797.1">
    <property type="nucleotide sequence ID" value="NZ_FOMX01000031.1"/>
</dbReference>
<keyword evidence="4" id="KW-0548">Nucleotidyltransferase</keyword>
<evidence type="ECO:0000313" key="11">
    <source>
        <dbReference type="EMBL" id="SFF13977.1"/>
    </source>
</evidence>
<feature type="domain" description="DNA polymerase III delta subunit-like C-terminal" evidence="10">
    <location>
        <begin position="225"/>
        <end position="329"/>
    </location>
</feature>
<evidence type="ECO:0000256" key="1">
    <source>
        <dbReference type="ARBA" id="ARBA00012417"/>
    </source>
</evidence>
<dbReference type="AlphaFoldDB" id="A0A1I2GAK4"/>
<dbReference type="GO" id="GO:0003887">
    <property type="term" value="F:DNA-directed DNA polymerase activity"/>
    <property type="evidence" value="ECO:0007669"/>
    <property type="project" value="UniProtKB-KW"/>
</dbReference>
<dbReference type="GO" id="GO:0003677">
    <property type="term" value="F:DNA binding"/>
    <property type="evidence" value="ECO:0007669"/>
    <property type="project" value="InterPro"/>
</dbReference>
<evidence type="ECO:0000313" key="12">
    <source>
        <dbReference type="Proteomes" id="UP000199400"/>
    </source>
</evidence>
<dbReference type="InterPro" id="IPR027417">
    <property type="entry name" value="P-loop_NTPase"/>
</dbReference>
<reference evidence="12" key="1">
    <citation type="submission" date="2016-10" db="EMBL/GenBank/DDBJ databases">
        <authorList>
            <person name="Varghese N."/>
            <person name="Submissions S."/>
        </authorList>
    </citation>
    <scope>NUCLEOTIDE SEQUENCE [LARGE SCALE GENOMIC DNA]</scope>
    <source>
        <strain evidence="12">ATCC 25963</strain>
    </source>
</reference>
<dbReference type="GO" id="GO:0009360">
    <property type="term" value="C:DNA polymerase III complex"/>
    <property type="evidence" value="ECO:0007669"/>
    <property type="project" value="InterPro"/>
</dbReference>
<proteinExistence type="inferred from homology"/>
<evidence type="ECO:0000256" key="2">
    <source>
        <dbReference type="ARBA" id="ARBA00017703"/>
    </source>
</evidence>
<evidence type="ECO:0000256" key="4">
    <source>
        <dbReference type="ARBA" id="ARBA00022695"/>
    </source>
</evidence>
<dbReference type="SUPFAM" id="SSF48019">
    <property type="entry name" value="post-AAA+ oligomerization domain-like"/>
    <property type="match status" value="1"/>
</dbReference>
<evidence type="ECO:0000259" key="10">
    <source>
        <dbReference type="Pfam" id="PF21694"/>
    </source>
</evidence>
<sequence length="358" mass="37552">MSDEVRALERAIAAGKLDPVYVLYGDEPAAIRAVITALRKVVVPPDDPTAQAMAAFNHERFDGVDLSGAGPVLSACAQIPMMSKWRLVELANPDDLGKGPEAESTNAAAMDALAAYIKAPSPTTVLVISGGGIDGRSKLVTACKAGGWAHKFEAYKRDDDAVGFVVGEAQAQGRKISRDAAAALVASVGTGRSELLGALDQALLHAGDGPVGLADVEAIVAHTREAKIFDLTDAVGRGEADTALAVLARMFAAGEKDAGVSMQVLAMLTRQIRLIFTAKVNPGRVAEATKLPPFLVRGLEAQARGFSESRLRSAYAALVRLDQDLKGGSHVAYASPYLALQRWILDTCRALPGVDART</sequence>
<dbReference type="Pfam" id="PF21694">
    <property type="entry name" value="DNA_pol3_delta_C"/>
    <property type="match status" value="1"/>
</dbReference>
<dbReference type="InterPro" id="IPR005790">
    <property type="entry name" value="DNA_polIII_delta"/>
</dbReference>
<keyword evidence="5" id="KW-0235">DNA replication</keyword>
<dbReference type="NCBIfam" id="TIGR01128">
    <property type="entry name" value="holA"/>
    <property type="match status" value="1"/>
</dbReference>
<feature type="domain" description="DNA polymerase III delta N-terminal" evidence="9">
    <location>
        <begin position="21"/>
        <end position="142"/>
    </location>
</feature>
<dbReference type="InterPro" id="IPR008921">
    <property type="entry name" value="DNA_pol3_clamp-load_cplx_C"/>
</dbReference>
<dbReference type="STRING" id="54.SAMN02745121_07123"/>
<dbReference type="Pfam" id="PF06144">
    <property type="entry name" value="DNA_pol3_delta"/>
    <property type="match status" value="1"/>
</dbReference>
<dbReference type="InterPro" id="IPR010372">
    <property type="entry name" value="DNA_pol3_delta_N"/>
</dbReference>
<evidence type="ECO:0000256" key="7">
    <source>
        <dbReference type="ARBA" id="ARBA00034754"/>
    </source>
</evidence>
<evidence type="ECO:0000259" key="9">
    <source>
        <dbReference type="Pfam" id="PF06144"/>
    </source>
</evidence>
<keyword evidence="3" id="KW-0808">Transferase</keyword>
<dbReference type="SUPFAM" id="SSF52540">
    <property type="entry name" value="P-loop containing nucleoside triphosphate hydrolases"/>
    <property type="match status" value="1"/>
</dbReference>
<protein>
    <recommendedName>
        <fullName evidence="2">DNA polymerase III subunit delta</fullName>
        <ecNumber evidence="1">2.7.7.7</ecNumber>
    </recommendedName>
</protein>
<dbReference type="PANTHER" id="PTHR34388:SF1">
    <property type="entry name" value="DNA POLYMERASE III SUBUNIT DELTA"/>
    <property type="match status" value="1"/>
</dbReference>
<keyword evidence="6" id="KW-0239">DNA-directed DNA polymerase</keyword>
<dbReference type="OrthoDB" id="9769782at2"/>
<organism evidence="11 12">
    <name type="scientific">Nannocystis exedens</name>
    <dbReference type="NCBI Taxonomy" id="54"/>
    <lineage>
        <taxon>Bacteria</taxon>
        <taxon>Pseudomonadati</taxon>
        <taxon>Myxococcota</taxon>
        <taxon>Polyangia</taxon>
        <taxon>Nannocystales</taxon>
        <taxon>Nannocystaceae</taxon>
        <taxon>Nannocystis</taxon>
    </lineage>
</organism>
<accession>A0A1I2GAK4</accession>
<evidence type="ECO:0000256" key="3">
    <source>
        <dbReference type="ARBA" id="ARBA00022679"/>
    </source>
</evidence>
<dbReference type="PANTHER" id="PTHR34388">
    <property type="entry name" value="DNA POLYMERASE III SUBUNIT DELTA"/>
    <property type="match status" value="1"/>
</dbReference>
<dbReference type="EMBL" id="FOMX01000031">
    <property type="protein sequence ID" value="SFF13977.1"/>
    <property type="molecule type" value="Genomic_DNA"/>
</dbReference>
<dbReference type="EC" id="2.7.7.7" evidence="1"/>
<dbReference type="Gene3D" id="1.20.272.10">
    <property type="match status" value="1"/>
</dbReference>